<proteinExistence type="predicted"/>
<organism evidence="1 2">
    <name type="scientific">Iphiclides podalirius</name>
    <name type="common">scarce swallowtail</name>
    <dbReference type="NCBI Taxonomy" id="110791"/>
    <lineage>
        <taxon>Eukaryota</taxon>
        <taxon>Metazoa</taxon>
        <taxon>Ecdysozoa</taxon>
        <taxon>Arthropoda</taxon>
        <taxon>Hexapoda</taxon>
        <taxon>Insecta</taxon>
        <taxon>Pterygota</taxon>
        <taxon>Neoptera</taxon>
        <taxon>Endopterygota</taxon>
        <taxon>Lepidoptera</taxon>
        <taxon>Glossata</taxon>
        <taxon>Ditrysia</taxon>
        <taxon>Papilionoidea</taxon>
        <taxon>Papilionidae</taxon>
        <taxon>Papilioninae</taxon>
        <taxon>Iphiclides</taxon>
    </lineage>
</organism>
<feature type="non-terminal residue" evidence="1">
    <location>
        <position position="1"/>
    </location>
</feature>
<reference evidence="1" key="1">
    <citation type="submission" date="2022-03" db="EMBL/GenBank/DDBJ databases">
        <authorList>
            <person name="Martin H S."/>
        </authorList>
    </citation>
    <scope>NUCLEOTIDE SEQUENCE</scope>
</reference>
<name>A0ABN8IY99_9NEOP</name>
<sequence length="100" mass="11193">MVVVKRRARCWFEAGGAQRRGSPVWGGGCVAAPGRRAVGTRLRAASHFALMHDDAHCLTATVLAGEDSRSAKLYWERLLQYEINNQEELMNRLFVYLGSK</sequence>
<keyword evidence="2" id="KW-1185">Reference proteome</keyword>
<accession>A0ABN8IY99</accession>
<dbReference type="Proteomes" id="UP000837857">
    <property type="component" value="Chromosome 5"/>
</dbReference>
<protein>
    <submittedName>
        <fullName evidence="1">Uncharacterized protein</fullName>
    </submittedName>
</protein>
<evidence type="ECO:0000313" key="2">
    <source>
        <dbReference type="Proteomes" id="UP000837857"/>
    </source>
</evidence>
<gene>
    <name evidence="1" type="ORF">IPOD504_LOCUS14789</name>
</gene>
<dbReference type="EMBL" id="OW152817">
    <property type="protein sequence ID" value="CAH2069206.1"/>
    <property type="molecule type" value="Genomic_DNA"/>
</dbReference>
<evidence type="ECO:0000313" key="1">
    <source>
        <dbReference type="EMBL" id="CAH2069206.1"/>
    </source>
</evidence>